<dbReference type="EMBL" id="JAWDIU010000001">
    <property type="protein sequence ID" value="MDU0325290.1"/>
    <property type="molecule type" value="Genomic_DNA"/>
</dbReference>
<evidence type="ECO:0000313" key="3">
    <source>
        <dbReference type="Proteomes" id="UP001256673"/>
    </source>
</evidence>
<proteinExistence type="predicted"/>
<protein>
    <submittedName>
        <fullName evidence="2">Uncharacterized protein</fullName>
    </submittedName>
</protein>
<dbReference type="RefSeq" id="WP_316000415.1">
    <property type="nucleotide sequence ID" value="NZ_JAWDIU010000001.1"/>
</dbReference>
<reference evidence="2 3" key="1">
    <citation type="submission" date="2023-09" db="EMBL/GenBank/DDBJ databases">
        <title>Microbacterium fusihabitans sp. nov., Microbacterium phycihabitans sp. nov., and Microbacterium cervinum sp. nov., isolated from dried seaweeds of beach.</title>
        <authorList>
            <person name="Lee S.D."/>
        </authorList>
    </citation>
    <scope>NUCLEOTIDE SEQUENCE [LARGE SCALE GENOMIC DNA]</scope>
    <source>
        <strain evidence="2 3">KSW2-21</strain>
    </source>
</reference>
<gene>
    <name evidence="2" type="ORF">RWH43_00840</name>
</gene>
<sequence>MDPRDNAILGRVDVDRELTYLRAGDEPPWERPHRDGIDITNRPDLQTPYQRHRRAEYVSRVEGYRERGLV</sequence>
<feature type="region of interest" description="Disordered" evidence="1">
    <location>
        <begin position="25"/>
        <end position="44"/>
    </location>
</feature>
<dbReference type="Proteomes" id="UP001256673">
    <property type="component" value="Unassembled WGS sequence"/>
</dbReference>
<organism evidence="2 3">
    <name type="scientific">Microbacterium algihabitans</name>
    <dbReference type="NCBI Taxonomy" id="3075992"/>
    <lineage>
        <taxon>Bacteria</taxon>
        <taxon>Bacillati</taxon>
        <taxon>Actinomycetota</taxon>
        <taxon>Actinomycetes</taxon>
        <taxon>Micrococcales</taxon>
        <taxon>Microbacteriaceae</taxon>
        <taxon>Microbacterium</taxon>
    </lineage>
</organism>
<keyword evidence="3" id="KW-1185">Reference proteome</keyword>
<evidence type="ECO:0000313" key="2">
    <source>
        <dbReference type="EMBL" id="MDU0325290.1"/>
    </source>
</evidence>
<feature type="compositionally biased region" description="Basic and acidic residues" evidence="1">
    <location>
        <begin position="25"/>
        <end position="37"/>
    </location>
</feature>
<evidence type="ECO:0000256" key="1">
    <source>
        <dbReference type="SAM" id="MobiDB-lite"/>
    </source>
</evidence>
<comment type="caution">
    <text evidence="2">The sequence shown here is derived from an EMBL/GenBank/DDBJ whole genome shotgun (WGS) entry which is preliminary data.</text>
</comment>
<accession>A0ABU3RQW8</accession>
<name>A0ABU3RQW8_9MICO</name>